<evidence type="ECO:0000313" key="2">
    <source>
        <dbReference type="EMBL" id="KAF9730626.1"/>
    </source>
</evidence>
<dbReference type="AlphaFoldDB" id="A0A9P6G7M3"/>
<keyword evidence="3" id="KW-1185">Reference proteome</keyword>
<proteinExistence type="predicted"/>
<organism evidence="2 3">
    <name type="scientific">Paraphaeosphaeria minitans</name>
    <dbReference type="NCBI Taxonomy" id="565426"/>
    <lineage>
        <taxon>Eukaryota</taxon>
        <taxon>Fungi</taxon>
        <taxon>Dikarya</taxon>
        <taxon>Ascomycota</taxon>
        <taxon>Pezizomycotina</taxon>
        <taxon>Dothideomycetes</taxon>
        <taxon>Pleosporomycetidae</taxon>
        <taxon>Pleosporales</taxon>
        <taxon>Massarineae</taxon>
        <taxon>Didymosphaeriaceae</taxon>
        <taxon>Paraphaeosphaeria</taxon>
    </lineage>
</organism>
<reference evidence="2" key="1">
    <citation type="journal article" date="2020" name="Mol. Plant Microbe Interact.">
        <title>Genome Sequence of the Biocontrol Agent Coniothyrium minitans strain Conio (IMI 134523).</title>
        <authorList>
            <person name="Patel D."/>
            <person name="Shittu T.A."/>
            <person name="Baroncelli R."/>
            <person name="Muthumeenakshi S."/>
            <person name="Osborne T.H."/>
            <person name="Janganan T.K."/>
            <person name="Sreenivasaprasad S."/>
        </authorList>
    </citation>
    <scope>NUCLEOTIDE SEQUENCE</scope>
    <source>
        <strain evidence="2">Conio</strain>
    </source>
</reference>
<dbReference type="Proteomes" id="UP000756921">
    <property type="component" value="Unassembled WGS sequence"/>
</dbReference>
<name>A0A9P6G7M3_9PLEO</name>
<evidence type="ECO:0000256" key="1">
    <source>
        <dbReference type="SAM" id="MobiDB-lite"/>
    </source>
</evidence>
<sequence length="412" mass="44656">MSGRHVPPLPPTKHRHLDCNPNPNPPPAPRNPVRGTGQHDAHCCRGLFRATASPDLRPTTIEQAGLSISDEAQSANDATLRRWCRPFARQRRDVLPPPGAQTWVFVSLSRTGGCPDAEKPARYWKRKKLRVLGTAQTIRSARYLHSTRCWEGRGKRRGGIEPRSGPPNHAQLKTALLAAAMNTEQRHGYGSDLLSPCAWPTAINAHNGPSPSPPPSNVPTSPQPYHTIHGAAYHARSRASNATPDLVSLPSNHHPALQAACPLASFRHRDTPTRSGSFAVRYRSSRPTPVVRGRAHVCCQRAELFVGQVRNRRCHVARVLLPSHHGNGPGRPRTWAACIIGTQLQSFPTSHDAKGTLAMAISPARTNQCSFGPGFLLAPAAPQGCCPATPRHAGAPCLLFLAQTHCVRPCAT</sequence>
<accession>A0A9P6G7M3</accession>
<evidence type="ECO:0000313" key="3">
    <source>
        <dbReference type="Proteomes" id="UP000756921"/>
    </source>
</evidence>
<protein>
    <submittedName>
        <fullName evidence="2">Uncharacterized protein</fullName>
    </submittedName>
</protein>
<feature type="region of interest" description="Disordered" evidence="1">
    <location>
        <begin position="1"/>
        <end position="40"/>
    </location>
</feature>
<gene>
    <name evidence="2" type="ORF">PMIN01_11495</name>
</gene>
<feature type="region of interest" description="Disordered" evidence="1">
    <location>
        <begin position="204"/>
        <end position="226"/>
    </location>
</feature>
<comment type="caution">
    <text evidence="2">The sequence shown here is derived from an EMBL/GenBank/DDBJ whole genome shotgun (WGS) entry which is preliminary data.</text>
</comment>
<dbReference type="EMBL" id="WJXW01000014">
    <property type="protein sequence ID" value="KAF9730626.1"/>
    <property type="molecule type" value="Genomic_DNA"/>
</dbReference>